<reference evidence="3" key="1">
    <citation type="submission" date="2016-11" db="EMBL/GenBank/DDBJ databases">
        <authorList>
            <person name="Varghese N."/>
            <person name="Submissions S."/>
        </authorList>
    </citation>
    <scope>NUCLEOTIDE SEQUENCE [LARGE SCALE GENOMIC DNA]</scope>
    <source>
        <strain evidence="3">DSM 19858</strain>
    </source>
</reference>
<keyword evidence="1" id="KW-0812">Transmembrane</keyword>
<organism evidence="2 3">
    <name type="scientific">Pseudozobellia thermophila</name>
    <dbReference type="NCBI Taxonomy" id="192903"/>
    <lineage>
        <taxon>Bacteria</taxon>
        <taxon>Pseudomonadati</taxon>
        <taxon>Bacteroidota</taxon>
        <taxon>Flavobacteriia</taxon>
        <taxon>Flavobacteriales</taxon>
        <taxon>Flavobacteriaceae</taxon>
        <taxon>Pseudozobellia</taxon>
    </lineage>
</organism>
<evidence type="ECO:0000256" key="1">
    <source>
        <dbReference type="SAM" id="Phobius"/>
    </source>
</evidence>
<sequence length="39" mass="4757">MDQRPITMKFKDKLTYIYVAFNIVFIIAMTIFLIYSYPF</sequence>
<protein>
    <submittedName>
        <fullName evidence="2">Uncharacterized protein</fullName>
    </submittedName>
</protein>
<keyword evidence="3" id="KW-1185">Reference proteome</keyword>
<dbReference type="AlphaFoldDB" id="A0A1M6N539"/>
<name>A0A1M6N539_9FLAO</name>
<gene>
    <name evidence="2" type="ORF">SAMN04488513_11228</name>
</gene>
<evidence type="ECO:0000313" key="2">
    <source>
        <dbReference type="EMBL" id="SHJ90819.1"/>
    </source>
</evidence>
<dbReference type="EMBL" id="FQYU01000012">
    <property type="protein sequence ID" value="SHJ90819.1"/>
    <property type="molecule type" value="Genomic_DNA"/>
</dbReference>
<feature type="transmembrane region" description="Helical" evidence="1">
    <location>
        <begin position="16"/>
        <end position="37"/>
    </location>
</feature>
<accession>A0A1M6N539</accession>
<evidence type="ECO:0000313" key="3">
    <source>
        <dbReference type="Proteomes" id="UP000184543"/>
    </source>
</evidence>
<proteinExistence type="predicted"/>
<keyword evidence="1" id="KW-0472">Membrane</keyword>
<keyword evidence="1" id="KW-1133">Transmembrane helix</keyword>
<dbReference type="Proteomes" id="UP000184543">
    <property type="component" value="Unassembled WGS sequence"/>
</dbReference>